<dbReference type="InterPro" id="IPR003767">
    <property type="entry name" value="Malate/L-lactate_DH-like"/>
</dbReference>
<dbReference type="Gene3D" id="3.30.1370.60">
    <property type="entry name" value="Hypothetical oxidoreductase yiak, domain 2"/>
    <property type="match status" value="1"/>
</dbReference>
<reference evidence="3" key="1">
    <citation type="submission" date="2019-08" db="EMBL/GenBank/DDBJ databases">
        <authorList>
            <person name="Kucharzyk K."/>
            <person name="Murdoch R.W."/>
            <person name="Higgins S."/>
            <person name="Loffler F."/>
        </authorList>
    </citation>
    <scope>NUCLEOTIDE SEQUENCE</scope>
</reference>
<proteinExistence type="inferred from homology"/>
<organism evidence="3">
    <name type="scientific">bioreactor metagenome</name>
    <dbReference type="NCBI Taxonomy" id="1076179"/>
    <lineage>
        <taxon>unclassified sequences</taxon>
        <taxon>metagenomes</taxon>
        <taxon>ecological metagenomes</taxon>
    </lineage>
</organism>
<evidence type="ECO:0000256" key="1">
    <source>
        <dbReference type="ARBA" id="ARBA00006056"/>
    </source>
</evidence>
<dbReference type="SUPFAM" id="SSF89733">
    <property type="entry name" value="L-sulfolactate dehydrogenase-like"/>
    <property type="match status" value="1"/>
</dbReference>
<dbReference type="InterPro" id="IPR043143">
    <property type="entry name" value="Mal/L-sulf/L-lact_DH-like_NADP"/>
</dbReference>
<dbReference type="AlphaFoldDB" id="A0A645EGV6"/>
<dbReference type="EC" id="1.1.1.-" evidence="3"/>
<evidence type="ECO:0000256" key="2">
    <source>
        <dbReference type="ARBA" id="ARBA00023002"/>
    </source>
</evidence>
<comment type="caution">
    <text evidence="3">The sequence shown here is derived from an EMBL/GenBank/DDBJ whole genome shotgun (WGS) entry which is preliminary data.</text>
</comment>
<comment type="similarity">
    <text evidence="1">Belongs to the LDH2/MDH2 oxidoreductase family.</text>
</comment>
<dbReference type="EMBL" id="VSSQ01047255">
    <property type="protein sequence ID" value="MPN01238.1"/>
    <property type="molecule type" value="Genomic_DNA"/>
</dbReference>
<dbReference type="InterPro" id="IPR043144">
    <property type="entry name" value="Mal/L-sulf/L-lact_DH-like_ah"/>
</dbReference>
<gene>
    <name evidence="3" type="primary">yjmC_19</name>
    <name evidence="3" type="ORF">SDC9_148444</name>
</gene>
<sequence length="222" mass="23975">MKAAEEGMIGFSFANTPPLVAPFGSAEPLLGTNPISIVIPAGRYPDLVLDMATSLVAKGKISLALKEGKAIPEGWALDKDGAPTTDPAAANVGALLPFGQHKGYALCLIVSLLSFALSGADMDIDIPRFFEETEKITNVGYFMGAIDISKFCPVDVFKSRVDRMFDVIKNSRPAVGFREVLIPGELEVNMTKKSLEEGIDLSEATLKDFRVMSEMYGVEYVF</sequence>
<dbReference type="PANTHER" id="PTHR11091:SF0">
    <property type="entry name" value="MALATE DEHYDROGENASE"/>
    <property type="match status" value="1"/>
</dbReference>
<evidence type="ECO:0000313" key="3">
    <source>
        <dbReference type="EMBL" id="MPN01238.1"/>
    </source>
</evidence>
<dbReference type="GO" id="GO:0016491">
    <property type="term" value="F:oxidoreductase activity"/>
    <property type="evidence" value="ECO:0007669"/>
    <property type="project" value="UniProtKB-KW"/>
</dbReference>
<accession>A0A645EGV6</accession>
<keyword evidence="2 3" id="KW-0560">Oxidoreductase</keyword>
<protein>
    <submittedName>
        <fullName evidence="3">Putative oxidoreductase YjmC</fullName>
        <ecNumber evidence="3">1.1.1.-</ecNumber>
    </submittedName>
</protein>
<dbReference type="Pfam" id="PF02615">
    <property type="entry name" value="Ldh_2"/>
    <property type="match status" value="1"/>
</dbReference>
<name>A0A645EGV6_9ZZZZ</name>
<dbReference type="InterPro" id="IPR036111">
    <property type="entry name" value="Mal/L-sulfo/L-lacto_DH-like_sf"/>
</dbReference>
<dbReference type="PANTHER" id="PTHR11091">
    <property type="entry name" value="OXIDOREDUCTASE-RELATED"/>
    <property type="match status" value="1"/>
</dbReference>
<dbReference type="Gene3D" id="1.10.1530.10">
    <property type="match status" value="1"/>
</dbReference>